<dbReference type="PANTHER" id="PTHR43466">
    <property type="entry name" value="2-OXO-4-HYDROXY-4-CARBOXY-5-UREIDOIMIDAZOLINE DECARBOXYLASE-RELATED"/>
    <property type="match status" value="1"/>
</dbReference>
<evidence type="ECO:0000256" key="5">
    <source>
        <dbReference type="ARBA" id="ARBA00022793"/>
    </source>
</evidence>
<comment type="catalytic activity">
    <reaction evidence="1">
        <text>5-hydroxy-2-oxo-4-ureido-2,5-dihydro-1H-imidazole-5-carboxylate + H(+) = (S)-allantoin + CO2</text>
        <dbReference type="Rhea" id="RHEA:26301"/>
        <dbReference type="ChEBI" id="CHEBI:15378"/>
        <dbReference type="ChEBI" id="CHEBI:15678"/>
        <dbReference type="ChEBI" id="CHEBI:16526"/>
        <dbReference type="ChEBI" id="CHEBI:58639"/>
        <dbReference type="EC" id="4.1.1.97"/>
    </reaction>
</comment>
<dbReference type="AlphaFoldDB" id="A0A7W4WEQ9"/>
<dbReference type="InterPro" id="IPR017595">
    <property type="entry name" value="OHCU_decarboxylase-2"/>
</dbReference>
<evidence type="ECO:0000259" key="7">
    <source>
        <dbReference type="Pfam" id="PF09349"/>
    </source>
</evidence>
<dbReference type="Pfam" id="PF09349">
    <property type="entry name" value="OHCU_decarbox"/>
    <property type="match status" value="1"/>
</dbReference>
<dbReference type="Gene3D" id="1.10.3330.10">
    <property type="entry name" value="Oxo-4-hydroxy-4-carboxy-5-ureidoimidazoline decarboxylase"/>
    <property type="match status" value="1"/>
</dbReference>
<evidence type="ECO:0000256" key="3">
    <source>
        <dbReference type="ARBA" id="ARBA00012257"/>
    </source>
</evidence>
<dbReference type="GO" id="GO:0006144">
    <property type="term" value="P:purine nucleobase metabolic process"/>
    <property type="evidence" value="ECO:0007669"/>
    <property type="project" value="UniProtKB-KW"/>
</dbReference>
<feature type="domain" description="Oxo-4-hydroxy-4-carboxy-5-ureidoimidazoline decarboxylase" evidence="7">
    <location>
        <begin position="7"/>
        <end position="157"/>
    </location>
</feature>
<evidence type="ECO:0000313" key="9">
    <source>
        <dbReference type="Proteomes" id="UP000535937"/>
    </source>
</evidence>
<evidence type="ECO:0000256" key="2">
    <source>
        <dbReference type="ARBA" id="ARBA00004754"/>
    </source>
</evidence>
<dbReference type="NCBIfam" id="TIGR03180">
    <property type="entry name" value="UraD_2"/>
    <property type="match status" value="1"/>
</dbReference>
<evidence type="ECO:0000313" key="8">
    <source>
        <dbReference type="EMBL" id="MBB3062874.1"/>
    </source>
</evidence>
<evidence type="ECO:0000256" key="4">
    <source>
        <dbReference type="ARBA" id="ARBA00022631"/>
    </source>
</evidence>
<keyword evidence="6 8" id="KW-0456">Lyase</keyword>
<dbReference type="GO" id="GO:0051997">
    <property type="term" value="F:2-oxo-4-hydroxy-4-carboxy-5-ureidoimidazoline decarboxylase activity"/>
    <property type="evidence" value="ECO:0007669"/>
    <property type="project" value="UniProtKB-EC"/>
</dbReference>
<keyword evidence="4" id="KW-0659">Purine metabolism</keyword>
<dbReference type="RefSeq" id="WP_183462554.1">
    <property type="nucleotide sequence ID" value="NZ_JACHWZ010000021.1"/>
</dbReference>
<evidence type="ECO:0000256" key="6">
    <source>
        <dbReference type="ARBA" id="ARBA00023239"/>
    </source>
</evidence>
<comment type="caution">
    <text evidence="8">The sequence shown here is derived from an EMBL/GenBank/DDBJ whole genome shotgun (WGS) entry which is preliminary data.</text>
</comment>
<keyword evidence="5" id="KW-0210">Decarboxylase</keyword>
<organism evidence="8 9">
    <name type="scientific">Microbulbifer rhizosphaerae</name>
    <dbReference type="NCBI Taxonomy" id="1562603"/>
    <lineage>
        <taxon>Bacteria</taxon>
        <taxon>Pseudomonadati</taxon>
        <taxon>Pseudomonadota</taxon>
        <taxon>Gammaproteobacteria</taxon>
        <taxon>Cellvibrionales</taxon>
        <taxon>Microbulbiferaceae</taxon>
        <taxon>Microbulbifer</taxon>
    </lineage>
</organism>
<protein>
    <recommendedName>
        <fullName evidence="3">2-oxo-4-hydroxy-4-carboxy-5-ureidoimidazoline decarboxylase</fullName>
        <ecNumber evidence="3">4.1.1.97</ecNumber>
    </recommendedName>
</protein>
<dbReference type="NCBIfam" id="NF010372">
    <property type="entry name" value="PRK13798.1"/>
    <property type="match status" value="1"/>
</dbReference>
<comment type="pathway">
    <text evidence="2">Purine metabolism; urate degradation; (S)-allantoin from urate: step 3/3.</text>
</comment>
<dbReference type="InterPro" id="IPR018020">
    <property type="entry name" value="OHCU_decarboxylase"/>
</dbReference>
<dbReference type="EMBL" id="JACHWZ010000021">
    <property type="protein sequence ID" value="MBB3062874.1"/>
    <property type="molecule type" value="Genomic_DNA"/>
</dbReference>
<sequence>MNIEHFNNLAFEHRRALLLDCCHCTRWAERLLEQGAAESVAELQQRAADAWQDLRESDYLEAFAAHPRIGDLRRLKEKFAGAEQGQVAAADETTLGELQRLNDAYFDKFGFIFIICANGKSAREMLAAIRTRIGNSRTEELRIAAAEQVEITRLRLDKLFAE</sequence>
<proteinExistence type="predicted"/>
<dbReference type="InterPro" id="IPR036778">
    <property type="entry name" value="OHCU_decarboxylase_sf"/>
</dbReference>
<name>A0A7W4WEQ9_9GAMM</name>
<dbReference type="EC" id="4.1.1.97" evidence="3"/>
<keyword evidence="9" id="KW-1185">Reference proteome</keyword>
<dbReference type="SUPFAM" id="SSF158694">
    <property type="entry name" value="UraD-Like"/>
    <property type="match status" value="1"/>
</dbReference>
<evidence type="ECO:0000256" key="1">
    <source>
        <dbReference type="ARBA" id="ARBA00001163"/>
    </source>
</evidence>
<reference evidence="8 9" key="1">
    <citation type="submission" date="2020-08" db="EMBL/GenBank/DDBJ databases">
        <title>Genomic Encyclopedia of Type Strains, Phase III (KMG-III): the genomes of soil and plant-associated and newly described type strains.</title>
        <authorList>
            <person name="Whitman W."/>
        </authorList>
    </citation>
    <scope>NUCLEOTIDE SEQUENCE [LARGE SCALE GENOMIC DNA]</scope>
    <source>
        <strain evidence="8 9">CECT 8799</strain>
    </source>
</reference>
<dbReference type="GO" id="GO:0019628">
    <property type="term" value="P:urate catabolic process"/>
    <property type="evidence" value="ECO:0007669"/>
    <property type="project" value="TreeGrafter"/>
</dbReference>
<dbReference type="PANTHER" id="PTHR43466:SF1">
    <property type="entry name" value="2-OXO-4-HYDROXY-4-CARBOXY-5-UREIDOIMIDAZOLINE DECARBOXYLASE-RELATED"/>
    <property type="match status" value="1"/>
</dbReference>
<gene>
    <name evidence="8" type="ORF">FHS09_003724</name>
</gene>
<accession>A0A7W4WEQ9</accession>
<dbReference type="Proteomes" id="UP000535937">
    <property type="component" value="Unassembled WGS sequence"/>
</dbReference>